<name>A0AAV5EU20_ELECO</name>
<gene>
    <name evidence="2" type="primary">gb13568</name>
    <name evidence="2" type="ORF">PR202_gb13568</name>
</gene>
<comment type="caution">
    <text evidence="2">The sequence shown here is derived from an EMBL/GenBank/DDBJ whole genome shotgun (WGS) entry which is preliminary data.</text>
</comment>
<evidence type="ECO:0000256" key="1">
    <source>
        <dbReference type="SAM" id="SignalP"/>
    </source>
</evidence>
<feature type="chain" id="PRO_5043887537" description="Secreted protein" evidence="1">
    <location>
        <begin position="20"/>
        <end position="132"/>
    </location>
</feature>
<evidence type="ECO:0000313" key="2">
    <source>
        <dbReference type="EMBL" id="GJN25705.1"/>
    </source>
</evidence>
<sequence>MLPMSSGVLLMLVASGVGSAVSAGPLEAGFGLAACRFPASWPDPVGGARPTLLMLLLLCCGSPLQSTTVEAFWCQRFSPLLVSGFDGGLEDRGGVHDGRGGVEVSVALVELGCTLVLEGLVVFFLLCEGLVC</sequence>
<dbReference type="EMBL" id="BQKI01000078">
    <property type="protein sequence ID" value="GJN25705.1"/>
    <property type="molecule type" value="Genomic_DNA"/>
</dbReference>
<dbReference type="Proteomes" id="UP001054889">
    <property type="component" value="Unassembled WGS sequence"/>
</dbReference>
<reference evidence="2" key="1">
    <citation type="journal article" date="2018" name="DNA Res.">
        <title>Multiple hybrid de novo genome assembly of finger millet, an orphan allotetraploid crop.</title>
        <authorList>
            <person name="Hatakeyama M."/>
            <person name="Aluri S."/>
            <person name="Balachadran M.T."/>
            <person name="Sivarajan S.R."/>
            <person name="Patrignani A."/>
            <person name="Gruter S."/>
            <person name="Poveda L."/>
            <person name="Shimizu-Inatsugi R."/>
            <person name="Baeten J."/>
            <person name="Francoijs K.J."/>
            <person name="Nataraja K.N."/>
            <person name="Reddy Y.A.N."/>
            <person name="Phadnis S."/>
            <person name="Ravikumar R.L."/>
            <person name="Schlapbach R."/>
            <person name="Sreeman S.M."/>
            <person name="Shimizu K.K."/>
        </authorList>
    </citation>
    <scope>NUCLEOTIDE SEQUENCE</scope>
</reference>
<dbReference type="AlphaFoldDB" id="A0AAV5EU20"/>
<keyword evidence="3" id="KW-1185">Reference proteome</keyword>
<accession>A0AAV5EU20</accession>
<organism evidence="2 3">
    <name type="scientific">Eleusine coracana subsp. coracana</name>
    <dbReference type="NCBI Taxonomy" id="191504"/>
    <lineage>
        <taxon>Eukaryota</taxon>
        <taxon>Viridiplantae</taxon>
        <taxon>Streptophyta</taxon>
        <taxon>Embryophyta</taxon>
        <taxon>Tracheophyta</taxon>
        <taxon>Spermatophyta</taxon>
        <taxon>Magnoliopsida</taxon>
        <taxon>Liliopsida</taxon>
        <taxon>Poales</taxon>
        <taxon>Poaceae</taxon>
        <taxon>PACMAD clade</taxon>
        <taxon>Chloridoideae</taxon>
        <taxon>Cynodonteae</taxon>
        <taxon>Eleusininae</taxon>
        <taxon>Eleusine</taxon>
    </lineage>
</organism>
<protein>
    <recommendedName>
        <fullName evidence="4">Secreted protein</fullName>
    </recommendedName>
</protein>
<evidence type="ECO:0000313" key="3">
    <source>
        <dbReference type="Proteomes" id="UP001054889"/>
    </source>
</evidence>
<feature type="signal peptide" evidence="1">
    <location>
        <begin position="1"/>
        <end position="19"/>
    </location>
</feature>
<proteinExistence type="predicted"/>
<reference evidence="2" key="2">
    <citation type="submission" date="2021-12" db="EMBL/GenBank/DDBJ databases">
        <title>Resequencing data analysis of finger millet.</title>
        <authorList>
            <person name="Hatakeyama M."/>
            <person name="Aluri S."/>
            <person name="Balachadran M.T."/>
            <person name="Sivarajan S.R."/>
            <person name="Poveda L."/>
            <person name="Shimizu-Inatsugi R."/>
            <person name="Schlapbach R."/>
            <person name="Sreeman S.M."/>
            <person name="Shimizu K.K."/>
        </authorList>
    </citation>
    <scope>NUCLEOTIDE SEQUENCE</scope>
</reference>
<keyword evidence="1" id="KW-0732">Signal</keyword>
<evidence type="ECO:0008006" key="4">
    <source>
        <dbReference type="Google" id="ProtNLM"/>
    </source>
</evidence>